<organism evidence="1 2">
    <name type="scientific">Cryobacterium shii</name>
    <dbReference type="NCBI Taxonomy" id="1259235"/>
    <lineage>
        <taxon>Bacteria</taxon>
        <taxon>Bacillati</taxon>
        <taxon>Actinomycetota</taxon>
        <taxon>Actinomycetes</taxon>
        <taxon>Micrococcales</taxon>
        <taxon>Microbacteriaceae</taxon>
        <taxon>Cryobacterium</taxon>
    </lineage>
</organism>
<accession>A0AAQ2HGK7</accession>
<protein>
    <submittedName>
        <fullName evidence="1">Winged helix DNA-binding domain-containing protein</fullName>
    </submittedName>
</protein>
<evidence type="ECO:0000313" key="1">
    <source>
        <dbReference type="EMBL" id="TFC51713.1"/>
    </source>
</evidence>
<reference evidence="1 2" key="1">
    <citation type="submission" date="2019-03" db="EMBL/GenBank/DDBJ databases">
        <title>Genomics of glacier-inhabiting Cryobacterium strains.</title>
        <authorList>
            <person name="Liu Q."/>
            <person name="Xin Y.-H."/>
        </authorList>
    </citation>
    <scope>NUCLEOTIDE SEQUENCE [LARGE SCALE GENOMIC DNA]</scope>
    <source>
        <strain evidence="2">TMT1-22</strain>
    </source>
</reference>
<name>A0AAQ2HGK7_9MICO</name>
<gene>
    <name evidence="1" type="ORF">E3O49_03515</name>
</gene>
<comment type="caution">
    <text evidence="1">The sequence shown here is derived from an EMBL/GenBank/DDBJ whole genome shotgun (WGS) entry which is preliminary data.</text>
</comment>
<dbReference type="PANTHER" id="PTHR38479:SF2">
    <property type="entry name" value="WINGED HELIX DNA-BINDING DOMAIN-CONTAINING PROTEIN"/>
    <property type="match status" value="1"/>
</dbReference>
<dbReference type="EMBL" id="SOFY01000013">
    <property type="protein sequence ID" value="TFC51713.1"/>
    <property type="molecule type" value="Genomic_DNA"/>
</dbReference>
<dbReference type="PANTHER" id="PTHR38479">
    <property type="entry name" value="LMO0824 PROTEIN"/>
    <property type="match status" value="1"/>
</dbReference>
<dbReference type="Pfam" id="PF06224">
    <property type="entry name" value="AlkZ-like"/>
    <property type="match status" value="1"/>
</dbReference>
<proteinExistence type="predicted"/>
<dbReference type="RefSeq" id="WP_134366747.1">
    <property type="nucleotide sequence ID" value="NZ_SOFY01000013.1"/>
</dbReference>
<dbReference type="InterPro" id="IPR009351">
    <property type="entry name" value="AlkZ-like"/>
</dbReference>
<keyword evidence="2" id="KW-1185">Reference proteome</keyword>
<sequence length="380" mass="40895">MATRASRTDVIRMRLGCHGLSGPALSNPGAVAGRMLAVQAQDYRAGLWAIGVRVPGSTVSDVARAIDTAVLVRSWPLRGTLHFVPAPDLHWMLGLSAPRVLAGMRTRRAQLGLDDSAIEGARTVALDSLSGGRELTRAGFLAALEAQGISTGGQRGYHLVANLALTGTLCWGRHTGTAQTLVLLDEWVPSPRRLEHDEALGELTTRYFRGHGPATAKDLAWWSQLTLADIRIGLGVARKDLIEIDLGGVTHFLAASAEAGLPGSAPQRRSTVFALPGFDEYLLGYRGRSVVVPDDRFPLLVPGRNGIFLPLILSDGRVVGTWRTETTPRGVWVEAAPFETMTPRQWAGFERAIDDYARFSGRPVTIRPGRGAPDPVVPLT</sequence>
<dbReference type="Proteomes" id="UP000297403">
    <property type="component" value="Unassembled WGS sequence"/>
</dbReference>
<evidence type="ECO:0000313" key="2">
    <source>
        <dbReference type="Proteomes" id="UP000297403"/>
    </source>
</evidence>
<keyword evidence="1" id="KW-0238">DNA-binding</keyword>
<dbReference type="GO" id="GO:0003677">
    <property type="term" value="F:DNA binding"/>
    <property type="evidence" value="ECO:0007669"/>
    <property type="project" value="UniProtKB-KW"/>
</dbReference>
<dbReference type="AlphaFoldDB" id="A0AAQ2HGK7"/>